<feature type="signal peptide" evidence="1">
    <location>
        <begin position="1"/>
        <end position="26"/>
    </location>
</feature>
<comment type="caution">
    <text evidence="3">The sequence shown here is derived from an EMBL/GenBank/DDBJ whole genome shotgun (WGS) entry which is preliminary data.</text>
</comment>
<dbReference type="Proteomes" id="UP000285123">
    <property type="component" value="Unassembled WGS sequence"/>
</dbReference>
<feature type="domain" description="Choice-of-anchor A" evidence="2">
    <location>
        <begin position="33"/>
        <end position="287"/>
    </location>
</feature>
<dbReference type="EMBL" id="AYKF01000132">
    <property type="protein sequence ID" value="ROO23930.1"/>
    <property type="molecule type" value="Genomic_DNA"/>
</dbReference>
<dbReference type="NCBIfam" id="TIGR04215">
    <property type="entry name" value="choice_anch_A"/>
    <property type="match status" value="1"/>
</dbReference>
<keyword evidence="3" id="KW-0808">Transferase</keyword>
<name>A0A423PED0_9GAMM</name>
<gene>
    <name evidence="3" type="ORF">SAHL_16355</name>
</gene>
<protein>
    <submittedName>
        <fullName evidence="3">Glycosyltransferase family 1</fullName>
    </submittedName>
</protein>
<sequence>MKGKFGSLAAALAGGVFLATAGGASAAPITGDALMQQFNLIVLGDLDSTSEVEGRTYVGGNLGGSSSTYYTRGSQAPASSYDAVTVGGNITGGYKNINGGGNVVVGGNVENMNLNGGSARIGGTVTGNVNGSKQTGAAVTIPNFGTVFQDYSGSLGGQASNTTFSQNSQGIRFTAGGSDLSVFSIGADLLSSSREIGFSLGTDDHILINVDGSSLASGSILSLSANFLAPTSTIASNVIWNFGDIGAIDFGTEFWGSILAPDAQLTNRNSLNGSVVAAGFTQRGEVHQPLLDGDFPSPVPNDPPRAISEPAIWPLSALAMAAIAVVGFRRRRDDSAAGAVQA</sequence>
<organism evidence="3 4">
    <name type="scientific">Salinisphaera orenii YIM 95161</name>
    <dbReference type="NCBI Taxonomy" id="1051139"/>
    <lineage>
        <taxon>Bacteria</taxon>
        <taxon>Pseudomonadati</taxon>
        <taxon>Pseudomonadota</taxon>
        <taxon>Gammaproteobacteria</taxon>
        <taxon>Salinisphaerales</taxon>
        <taxon>Salinisphaeraceae</taxon>
        <taxon>Salinisphaera</taxon>
    </lineage>
</organism>
<evidence type="ECO:0000259" key="2">
    <source>
        <dbReference type="Pfam" id="PF20597"/>
    </source>
</evidence>
<proteinExistence type="predicted"/>
<dbReference type="RefSeq" id="WP_184947781.1">
    <property type="nucleotide sequence ID" value="NZ_AYKF01000132.1"/>
</dbReference>
<feature type="chain" id="PRO_5019571195" evidence="1">
    <location>
        <begin position="27"/>
        <end position="342"/>
    </location>
</feature>
<dbReference type="GO" id="GO:0016740">
    <property type="term" value="F:transferase activity"/>
    <property type="evidence" value="ECO:0007669"/>
    <property type="project" value="UniProtKB-KW"/>
</dbReference>
<keyword evidence="1" id="KW-0732">Signal</keyword>
<evidence type="ECO:0000313" key="3">
    <source>
        <dbReference type="EMBL" id="ROO23930.1"/>
    </source>
</evidence>
<dbReference type="InterPro" id="IPR026588">
    <property type="entry name" value="Choice_anch_A"/>
</dbReference>
<accession>A0A423PED0</accession>
<dbReference type="AlphaFoldDB" id="A0A423PED0"/>
<dbReference type="Pfam" id="PF20597">
    <property type="entry name" value="pAdhesive_15"/>
    <property type="match status" value="1"/>
</dbReference>
<evidence type="ECO:0000313" key="4">
    <source>
        <dbReference type="Proteomes" id="UP000285123"/>
    </source>
</evidence>
<evidence type="ECO:0000256" key="1">
    <source>
        <dbReference type="SAM" id="SignalP"/>
    </source>
</evidence>
<reference evidence="3 4" key="1">
    <citation type="submission" date="2013-10" db="EMBL/GenBank/DDBJ databases">
        <title>Salinisphaera halophila YIM 95161 Genome Sequencing.</title>
        <authorList>
            <person name="Lai Q."/>
            <person name="Li C."/>
            <person name="Shao Z."/>
        </authorList>
    </citation>
    <scope>NUCLEOTIDE SEQUENCE [LARGE SCALE GENOMIC DNA]</scope>
    <source>
        <strain evidence="3 4">YIM 95161</strain>
    </source>
</reference>